<feature type="compositionally biased region" description="Pro residues" evidence="1">
    <location>
        <begin position="246"/>
        <end position="255"/>
    </location>
</feature>
<reference evidence="2 3" key="1">
    <citation type="submission" date="2019-06" db="EMBL/GenBank/DDBJ databases">
        <authorList>
            <person name="Palmer J.M."/>
        </authorList>
    </citation>
    <scope>NUCLEOTIDE SEQUENCE [LARGE SCALE GENOMIC DNA]</scope>
    <source>
        <strain evidence="2 3">TWF106</strain>
    </source>
</reference>
<gene>
    <name evidence="2" type="ORF">TWF106_000619</name>
</gene>
<sequence>MGPNEKKCIRPIDSLETKPSIKPCVPDPVPPESRATLDFRSGLLSHQQFDREPFNRLLHRDFVTSYDSHMQVTKDRPSRCLPAEQQMAFWSKRANAKYNTLKDEWGKQGMGEAQLNALLWGFSLNSFRGASKDYHRIQAGLFHQLRGVQSQRVKPSIFDDPLTLDQLQSMRVDALWRSQTEWPIHMGSDGNFVLDKSARSRIEGGFEVLVDEPWKTEIWEEVGSGSPSPVRGPRKRVRESGDEGDIPPPTRRCTR</sequence>
<protein>
    <submittedName>
        <fullName evidence="2">Uncharacterized protein</fullName>
    </submittedName>
</protein>
<evidence type="ECO:0000256" key="1">
    <source>
        <dbReference type="SAM" id="MobiDB-lite"/>
    </source>
</evidence>
<accession>A0A7C8QC74</accession>
<proteinExistence type="predicted"/>
<evidence type="ECO:0000313" key="2">
    <source>
        <dbReference type="EMBL" id="KAF3206743.1"/>
    </source>
</evidence>
<dbReference type="AlphaFoldDB" id="A0A7C8QC74"/>
<comment type="caution">
    <text evidence="2">The sequence shown here is derived from an EMBL/GenBank/DDBJ whole genome shotgun (WGS) entry which is preliminary data.</text>
</comment>
<evidence type="ECO:0000313" key="3">
    <source>
        <dbReference type="Proteomes" id="UP000472727"/>
    </source>
</evidence>
<feature type="region of interest" description="Disordered" evidence="1">
    <location>
        <begin position="220"/>
        <end position="255"/>
    </location>
</feature>
<dbReference type="EMBL" id="WIWS01000106">
    <property type="protein sequence ID" value="KAF3206743.1"/>
    <property type="molecule type" value="Genomic_DNA"/>
</dbReference>
<dbReference type="Proteomes" id="UP000472727">
    <property type="component" value="Unassembled WGS sequence"/>
</dbReference>
<organism evidence="2 3">
    <name type="scientific">Orbilia oligospora</name>
    <name type="common">Nematode-trapping fungus</name>
    <name type="synonym">Arthrobotrys oligospora</name>
    <dbReference type="NCBI Taxonomy" id="2813651"/>
    <lineage>
        <taxon>Eukaryota</taxon>
        <taxon>Fungi</taxon>
        <taxon>Dikarya</taxon>
        <taxon>Ascomycota</taxon>
        <taxon>Pezizomycotina</taxon>
        <taxon>Orbiliomycetes</taxon>
        <taxon>Orbiliales</taxon>
        <taxon>Orbiliaceae</taxon>
        <taxon>Orbilia</taxon>
    </lineage>
</organism>
<name>A0A7C8QC74_ORBOL</name>